<dbReference type="PANTHER" id="PTHR19288:SF90">
    <property type="entry name" value="OS08G0542600 PROTEIN"/>
    <property type="match status" value="1"/>
</dbReference>
<dbReference type="STRING" id="83219.PM02_19365"/>
<accession>A0A061SQA2</accession>
<dbReference type="Pfam" id="PF13242">
    <property type="entry name" value="Hydrolase_like"/>
    <property type="match status" value="1"/>
</dbReference>
<dbReference type="InterPro" id="IPR006357">
    <property type="entry name" value="HAD-SF_hydro_IIA"/>
</dbReference>
<keyword evidence="1" id="KW-0378">Hydrolase</keyword>
<dbReference type="Pfam" id="PF13344">
    <property type="entry name" value="Hydrolase_6"/>
    <property type="match status" value="1"/>
</dbReference>
<dbReference type="EMBL" id="JEMU01000031">
    <property type="protein sequence ID" value="KAJ01440.1"/>
    <property type="molecule type" value="Genomic_DNA"/>
</dbReference>
<proteinExistence type="predicted"/>
<dbReference type="Gene3D" id="3.40.50.1000">
    <property type="entry name" value="HAD superfamily/HAD-like"/>
    <property type="match status" value="2"/>
</dbReference>
<keyword evidence="2" id="KW-1185">Reference proteome</keyword>
<dbReference type="InterPro" id="IPR023214">
    <property type="entry name" value="HAD_sf"/>
</dbReference>
<dbReference type="InterPro" id="IPR036412">
    <property type="entry name" value="HAD-like_sf"/>
</dbReference>
<dbReference type="SUPFAM" id="SSF56784">
    <property type="entry name" value="HAD-like"/>
    <property type="match status" value="1"/>
</dbReference>
<evidence type="ECO:0000313" key="2">
    <source>
        <dbReference type="Proteomes" id="UP000027337"/>
    </source>
</evidence>
<dbReference type="PANTHER" id="PTHR19288">
    <property type="entry name" value="4-NITROPHENYLPHOSPHATASE-RELATED"/>
    <property type="match status" value="1"/>
</dbReference>
<dbReference type="NCBIfam" id="TIGR01460">
    <property type="entry name" value="HAD-SF-IIA"/>
    <property type="match status" value="1"/>
</dbReference>
<reference evidence="1 2" key="1">
    <citation type="journal article" date="2014" name="Genome Announc.">
        <title>Draft Genome Sequences of Two Isolates of the Roseobacter Group, Sulfitobacter sp. Strains 3SOLIMAR09 and 1FIGIMAR09, from Harbors of Mallorca Island (Mediterranean Sea).</title>
        <authorList>
            <person name="Mas-Llado M."/>
            <person name="Pina-Villalonga J.M."/>
            <person name="Brunet-Galmes I."/>
            <person name="Nogales B."/>
            <person name="Bosch R."/>
        </authorList>
    </citation>
    <scope>NUCLEOTIDE SEQUENCE [LARGE SCALE GENOMIC DNA]</scope>
    <source>
        <strain evidence="1 2">1FIGIMAR09</strain>
    </source>
</reference>
<evidence type="ECO:0000313" key="1">
    <source>
        <dbReference type="EMBL" id="KAJ01440.1"/>
    </source>
</evidence>
<name>A0A061SQA2_9RHOB</name>
<dbReference type="GO" id="GO:0005737">
    <property type="term" value="C:cytoplasm"/>
    <property type="evidence" value="ECO:0007669"/>
    <property type="project" value="TreeGrafter"/>
</dbReference>
<sequence length="297" mass="32459">MNMNEAFAAYEHVRHRLPEVARDGACQRMPHLEAIADQIDVFLLDAFGVLNIGETAIDGVPERVARLQKAGKRVIVVSNAAGYPHGDLMAKYARLGYDFEPEDVITSRKTILHGLRSEPPRRWGLMANKALGGADLEGLDVTYLEDSRHAYDQAEAFLMLGSAVWTEARQAMLVQSQRDNPRPVYVGNPDIVAPRETGFSTEPGHFAHELADATGIAPQFFGKPFGNIFDLTFARLGNFDPDRTVMVGDSLHTDILGGQAAGLKTALISGYGFFAGHDVDAPIQTSGIQPDFILDRP</sequence>
<protein>
    <submittedName>
        <fullName evidence="1">HAD family hydrolase</fullName>
    </submittedName>
</protein>
<comment type="caution">
    <text evidence="1">The sequence shown here is derived from an EMBL/GenBank/DDBJ whole genome shotgun (WGS) entry which is preliminary data.</text>
</comment>
<organism evidence="1 2">
    <name type="scientific">Sulfitobacter mediterraneus</name>
    <dbReference type="NCBI Taxonomy" id="83219"/>
    <lineage>
        <taxon>Bacteria</taxon>
        <taxon>Pseudomonadati</taxon>
        <taxon>Pseudomonadota</taxon>
        <taxon>Alphaproteobacteria</taxon>
        <taxon>Rhodobacterales</taxon>
        <taxon>Roseobacteraceae</taxon>
        <taxon>Sulfitobacter</taxon>
    </lineage>
</organism>
<dbReference type="eggNOG" id="COG0647">
    <property type="taxonomic scope" value="Bacteria"/>
</dbReference>
<dbReference type="GO" id="GO:0016791">
    <property type="term" value="F:phosphatase activity"/>
    <property type="evidence" value="ECO:0007669"/>
    <property type="project" value="TreeGrafter"/>
</dbReference>
<dbReference type="AlphaFoldDB" id="A0A061SQA2"/>
<gene>
    <name evidence="1" type="ORF">PM02_19365</name>
</gene>
<dbReference type="Proteomes" id="UP000027337">
    <property type="component" value="Unassembled WGS sequence"/>
</dbReference>